<evidence type="ECO:0000313" key="4">
    <source>
        <dbReference type="Proteomes" id="UP000654720"/>
    </source>
</evidence>
<sequence length="271" mass="31380">MKRLIYIWILFFSCVACERDLMSYKGEEAIYFAVQDGHSWGSEKDWPYMPYSLAEFGNILEDTLTVKIKVMITGEEKDYPRPFKVVVNPDSTTAREGVHYRALADEYVVEANSSYAYIPVLLYRQPEMKTDTVTLGLKLVANDYFSLTFDEFDKMDKFTNGSVVYDSFDATMHKICMTDIMPKPKQWSAFEFGTFTPKKLNLICQYFGYTYDDFQNDKKITYLQQTVISRKFSEVLNKAYHDGSPILEDNGQLMWVKGCVYGQGSYPEGNK</sequence>
<proteinExistence type="predicted"/>
<reference evidence="1 4" key="2">
    <citation type="submission" date="2021-02" db="EMBL/GenBank/DDBJ databases">
        <title>FDA dAtabase for Regulatory Grade micrObial Sequences (FDA-ARGOS): Supporting development and validation of Infectious Disease Dx tests.</title>
        <authorList>
            <person name="Carlson P."/>
            <person name="Fischbach M."/>
            <person name="Hastie J."/>
            <person name="Bilen M."/>
            <person name="Cheng A."/>
            <person name="Tallon L."/>
            <person name="Sadzewicz L."/>
            <person name="Zhao X."/>
            <person name="Boylan J."/>
            <person name="Ott S."/>
            <person name="Bowen H."/>
            <person name="Vavikolanu K."/>
            <person name="Mehta A."/>
            <person name="Aluvathingal J."/>
            <person name="Nadendla S."/>
            <person name="Yan Y."/>
            <person name="Sichtig H."/>
        </authorList>
    </citation>
    <scope>NUCLEOTIDE SEQUENCE [LARGE SCALE GENOMIC DNA]</scope>
    <source>
        <strain evidence="1 4">FDAARGOS_1229</strain>
    </source>
</reference>
<gene>
    <name evidence="2" type="ORF">DXA50_03350</name>
    <name evidence="1" type="ORF">I6J59_03185</name>
</gene>
<name>A0A413IS94_9BACT</name>
<evidence type="ECO:0000313" key="1">
    <source>
        <dbReference type="EMBL" id="QRO50650.1"/>
    </source>
</evidence>
<dbReference type="EMBL" id="CP069450">
    <property type="protein sequence ID" value="QRO50650.1"/>
    <property type="molecule type" value="Genomic_DNA"/>
</dbReference>
<dbReference type="GeneID" id="93096527"/>
<keyword evidence="4" id="KW-1185">Reference proteome</keyword>
<dbReference type="Proteomes" id="UP000286063">
    <property type="component" value="Unassembled WGS sequence"/>
</dbReference>
<evidence type="ECO:0000313" key="3">
    <source>
        <dbReference type="Proteomes" id="UP000286063"/>
    </source>
</evidence>
<reference evidence="2 3" key="1">
    <citation type="submission" date="2018-08" db="EMBL/GenBank/DDBJ databases">
        <title>A genome reference for cultivated species of the human gut microbiota.</title>
        <authorList>
            <person name="Zou Y."/>
            <person name="Xue W."/>
            <person name="Luo G."/>
        </authorList>
    </citation>
    <scope>NUCLEOTIDE SEQUENCE [LARGE SCALE GENOMIC DNA]</scope>
    <source>
        <strain evidence="2 3">OF02-7</strain>
    </source>
</reference>
<organism evidence="2 3">
    <name type="scientific">Butyricimonas virosa</name>
    <dbReference type="NCBI Taxonomy" id="544645"/>
    <lineage>
        <taxon>Bacteria</taxon>
        <taxon>Pseudomonadati</taxon>
        <taxon>Bacteroidota</taxon>
        <taxon>Bacteroidia</taxon>
        <taxon>Bacteroidales</taxon>
        <taxon>Odoribacteraceae</taxon>
        <taxon>Butyricimonas</taxon>
    </lineage>
</organism>
<dbReference type="EMBL" id="QSCR01000003">
    <property type="protein sequence ID" value="RGY20449.1"/>
    <property type="molecule type" value="Genomic_DNA"/>
</dbReference>
<dbReference type="AlphaFoldDB" id="A0A413IS94"/>
<dbReference type="OrthoDB" id="1096291at2"/>
<dbReference type="RefSeq" id="WP_027201512.1">
    <property type="nucleotide sequence ID" value="NZ_CAJKXH010000005.1"/>
</dbReference>
<accession>A0A413IS94</accession>
<evidence type="ECO:0000313" key="2">
    <source>
        <dbReference type="EMBL" id="RGY20449.1"/>
    </source>
</evidence>
<dbReference type="Pfam" id="PF16132">
    <property type="entry name" value="DUF4843"/>
    <property type="match status" value="1"/>
</dbReference>
<protein>
    <submittedName>
        <fullName evidence="2">DUF4843 domain-containing protein</fullName>
    </submittedName>
</protein>
<dbReference type="Proteomes" id="UP000654720">
    <property type="component" value="Chromosome"/>
</dbReference>
<dbReference type="InterPro" id="IPR032299">
    <property type="entry name" value="DUF4843"/>
</dbReference>